<comment type="caution">
    <text evidence="1">The sequence shown here is derived from an EMBL/GenBank/DDBJ whole genome shotgun (WGS) entry which is preliminary data.</text>
</comment>
<dbReference type="Proteomes" id="UP001206925">
    <property type="component" value="Unassembled WGS sequence"/>
</dbReference>
<protein>
    <submittedName>
        <fullName evidence="1">Uncharacterized protein</fullName>
    </submittedName>
</protein>
<dbReference type="PANTHER" id="PTHR45523">
    <property type="entry name" value="TETRATRICOPEPTIDE REPEAT (TPR)-CONTAINING PROTEIN-RELATED"/>
    <property type="match status" value="1"/>
</dbReference>
<accession>A0AAD5GCH5</accession>
<gene>
    <name evidence="1" type="ORF">M8C21_020745</name>
</gene>
<organism evidence="1 2">
    <name type="scientific">Ambrosia artemisiifolia</name>
    <name type="common">Common ragweed</name>
    <dbReference type="NCBI Taxonomy" id="4212"/>
    <lineage>
        <taxon>Eukaryota</taxon>
        <taxon>Viridiplantae</taxon>
        <taxon>Streptophyta</taxon>
        <taxon>Embryophyta</taxon>
        <taxon>Tracheophyta</taxon>
        <taxon>Spermatophyta</taxon>
        <taxon>Magnoliopsida</taxon>
        <taxon>eudicotyledons</taxon>
        <taxon>Gunneridae</taxon>
        <taxon>Pentapetalae</taxon>
        <taxon>asterids</taxon>
        <taxon>campanulids</taxon>
        <taxon>Asterales</taxon>
        <taxon>Asteraceae</taxon>
        <taxon>Asteroideae</taxon>
        <taxon>Heliantheae alliance</taxon>
        <taxon>Heliantheae</taxon>
        <taxon>Ambrosia</taxon>
    </lineage>
</organism>
<dbReference type="EMBL" id="JAMZMK010009081">
    <property type="protein sequence ID" value="KAI7737217.1"/>
    <property type="molecule type" value="Genomic_DNA"/>
</dbReference>
<keyword evidence="2" id="KW-1185">Reference proteome</keyword>
<proteinExistence type="predicted"/>
<sequence>VLHLLRRYLGEYVHGLSSEALRISVWKGDVVLTDLKLKAEALNSLKLPEAMSATLDALSKSKLGNSATGNSWLGSLIGTIIGNLKISIGNVHIRYEDSISNPGHPFAVGVTLAKLAAFTVDKKGNETFDTSGALDKLRKLELANSGTVTPSLCSFIGGGATVALSIETERAHPSGTVKRIDGDVQMETPPAAAARVG</sequence>
<reference evidence="1" key="1">
    <citation type="submission" date="2022-06" db="EMBL/GenBank/DDBJ databases">
        <title>Uncovering the hologenomic basis of an extraordinary plant invasion.</title>
        <authorList>
            <person name="Bieker V.C."/>
            <person name="Martin M.D."/>
            <person name="Gilbert T."/>
            <person name="Hodgins K."/>
            <person name="Battlay P."/>
            <person name="Petersen B."/>
            <person name="Wilson J."/>
        </authorList>
    </citation>
    <scope>NUCLEOTIDE SEQUENCE</scope>
    <source>
        <strain evidence="1">AA19_3_7</strain>
        <tissue evidence="1">Leaf</tissue>
    </source>
</reference>
<name>A0AAD5GCH5_AMBAR</name>
<evidence type="ECO:0000313" key="1">
    <source>
        <dbReference type="EMBL" id="KAI7737217.1"/>
    </source>
</evidence>
<evidence type="ECO:0000313" key="2">
    <source>
        <dbReference type="Proteomes" id="UP001206925"/>
    </source>
</evidence>
<feature type="non-terminal residue" evidence="1">
    <location>
        <position position="197"/>
    </location>
</feature>
<dbReference type="AlphaFoldDB" id="A0AAD5GCH5"/>
<dbReference type="PANTHER" id="PTHR45523:SF2">
    <property type="entry name" value="OS02G0470600 PROTEIN"/>
    <property type="match status" value="1"/>
</dbReference>